<evidence type="ECO:0000313" key="1">
    <source>
        <dbReference type="EMBL" id="TXJ63116.1"/>
    </source>
</evidence>
<sequence length="95" mass="11003">MIALAPLPQSLRFTGVRRLSDIPCTPAKRLCLQRERNIAMSTGRRCAGKGFSNDLTKLFQLMNSFFQRMAKFLPTDEQSFSNEWQSFSQRMNSFF</sequence>
<gene>
    <name evidence="1" type="ORF">ETF27_01740</name>
</gene>
<keyword evidence="2" id="KW-1185">Reference proteome</keyword>
<comment type="caution">
    <text evidence="1">The sequence shown here is derived from an EMBL/GenBank/DDBJ whole genome shotgun (WGS) entry which is preliminary data.</text>
</comment>
<dbReference type="EMBL" id="SDIK01000011">
    <property type="protein sequence ID" value="TXJ63116.1"/>
    <property type="molecule type" value="Genomic_DNA"/>
</dbReference>
<reference evidence="2" key="1">
    <citation type="submission" date="2019-05" db="EMBL/GenBank/DDBJ databases">
        <title>Prevotella brunnea sp. nov., isolated from a wound of a patient.</title>
        <authorList>
            <person name="Buhl M."/>
        </authorList>
    </citation>
    <scope>NUCLEOTIDE SEQUENCE [LARGE SCALE GENOMIC DNA]</scope>
    <source>
        <strain evidence="2">A2672</strain>
    </source>
</reference>
<name>A0A5C8GPP1_9BACT</name>
<organism evidence="1 2">
    <name type="scientific">Prevotella brunnea</name>
    <dbReference type="NCBI Taxonomy" id="2508867"/>
    <lineage>
        <taxon>Bacteria</taxon>
        <taxon>Pseudomonadati</taxon>
        <taxon>Bacteroidota</taxon>
        <taxon>Bacteroidia</taxon>
        <taxon>Bacteroidales</taxon>
        <taxon>Prevotellaceae</taxon>
        <taxon>Prevotella</taxon>
    </lineage>
</organism>
<dbReference type="AlphaFoldDB" id="A0A5C8GPP1"/>
<accession>A0A5C8GPP1</accession>
<evidence type="ECO:0000313" key="2">
    <source>
        <dbReference type="Proteomes" id="UP000321612"/>
    </source>
</evidence>
<dbReference type="Proteomes" id="UP000321612">
    <property type="component" value="Unassembled WGS sequence"/>
</dbReference>
<protein>
    <submittedName>
        <fullName evidence="1">Uncharacterized protein</fullName>
    </submittedName>
</protein>
<proteinExistence type="predicted"/>